<organism evidence="5 6">
    <name type="scientific">Flavobacterium pallidum</name>
    <dbReference type="NCBI Taxonomy" id="2172098"/>
    <lineage>
        <taxon>Bacteria</taxon>
        <taxon>Pseudomonadati</taxon>
        <taxon>Bacteroidota</taxon>
        <taxon>Flavobacteriia</taxon>
        <taxon>Flavobacteriales</taxon>
        <taxon>Flavobacteriaceae</taxon>
        <taxon>Flavobacterium</taxon>
    </lineage>
</organism>
<gene>
    <name evidence="5" type="ORF">HYN49_02350</name>
</gene>
<feature type="domain" description="DUF7619" evidence="4">
    <location>
        <begin position="556"/>
        <end position="690"/>
    </location>
</feature>
<dbReference type="Pfam" id="PF24595">
    <property type="entry name" value="DUF7619"/>
    <property type="match status" value="1"/>
</dbReference>
<keyword evidence="1 2" id="KW-0732">Signal</keyword>
<reference evidence="5 6" key="1">
    <citation type="submission" date="2018-05" db="EMBL/GenBank/DDBJ databases">
        <title>Genome sequencing of Flavobacterium sp. HYN0049.</title>
        <authorList>
            <person name="Yi H."/>
            <person name="Baek C."/>
        </authorList>
    </citation>
    <scope>NUCLEOTIDE SEQUENCE [LARGE SCALE GENOMIC DNA]</scope>
    <source>
        <strain evidence="5 6">HYN0049</strain>
    </source>
</reference>
<evidence type="ECO:0000256" key="2">
    <source>
        <dbReference type="SAM" id="SignalP"/>
    </source>
</evidence>
<dbReference type="InterPro" id="IPR055353">
    <property type="entry name" value="DUF7619"/>
</dbReference>
<dbReference type="OrthoDB" id="1110367at2"/>
<keyword evidence="6" id="KW-1185">Reference proteome</keyword>
<dbReference type="AlphaFoldDB" id="A0A2S1SEN0"/>
<protein>
    <submittedName>
        <fullName evidence="5">Uncharacterized protein</fullName>
    </submittedName>
</protein>
<feature type="domain" description="Secretion system C-terminal sorting" evidence="3">
    <location>
        <begin position="707"/>
        <end position="772"/>
    </location>
</feature>
<evidence type="ECO:0000313" key="5">
    <source>
        <dbReference type="EMBL" id="AWI24824.1"/>
    </source>
</evidence>
<dbReference type="Pfam" id="PF18962">
    <property type="entry name" value="Por_Secre_tail"/>
    <property type="match status" value="1"/>
</dbReference>
<evidence type="ECO:0000313" key="6">
    <source>
        <dbReference type="Proteomes" id="UP000244937"/>
    </source>
</evidence>
<accession>A0A2S1SEN0</accession>
<evidence type="ECO:0000259" key="4">
    <source>
        <dbReference type="Pfam" id="PF24595"/>
    </source>
</evidence>
<dbReference type="EMBL" id="CP029187">
    <property type="protein sequence ID" value="AWI24824.1"/>
    <property type="molecule type" value="Genomic_DNA"/>
</dbReference>
<dbReference type="NCBIfam" id="TIGR01451">
    <property type="entry name" value="B_ant_repeat"/>
    <property type="match status" value="1"/>
</dbReference>
<sequence>MNLTLPIMKKNYAFLISFFVLLWSFSVSAQIVANDDVVDNLNSYYPGGSHFYVHTNDTFNGSEASLSNVAITQLSSTSSAVYIMPGTGRVNVYNAPVGTYTLTYRICEIGNPNNCDSATVTISVCNQPTPSLTVNPINNCSDTVGVTLGNLPAGPWSIKQRRNGTPDVVYTGSGSSTVISNLSGGLYYFSVTNASGCTSAEKSSDYIGSYNGTIFTYNYTGTYQDTNNDGIINIGDAVFYQLSITNVTACDMTASVYDEDQDTIFTGPTFVTIPAGVTNNEITGYLLLTQADINSGHTFNWWALSGWTQGGASDYSKAFTNTALNIGDGFRLNAFLDDNNNGIQDSGELNYDYGIFNVEMNNNGVVHHLYPDFGFHTVYESNPSNVYSASFTANPSNNCEYVSANSYPNINVATGSGIITYNFPVTYAPCTDVSIHVSPSIPRPGLVYHNGIYYHNRGTMPVASGTINFYADPVLTVSSVSTPGAVITPTGFTYDFINLMPGETRFMAVYMLVPPIPTVSLGDQLTSTANIAIPETEITMANNTHSAVRTIVGSYDPNDKSESHGGKIVHAGFTADDYLTYTIRFENTGTANAFKIRVADMLDEKLDETSVSMIASSHHYILDRVDNNLEWRFDGINLPPSVENTDTGKGYIIFQVKPKPGYAIGDIIPNAAEIYFDFNPAIVTNTFETEFTAPLSVDDIEGNMLSLYPNPVKDELTINGTKTIQEVGIYNLLGQKVLGQKIDAVSGSMDVSGLETGVYLVRVISAEAEKTIRIIKQ</sequence>
<name>A0A2S1SEN0_9FLAO</name>
<dbReference type="Proteomes" id="UP000244937">
    <property type="component" value="Chromosome"/>
</dbReference>
<evidence type="ECO:0000259" key="3">
    <source>
        <dbReference type="Pfam" id="PF18962"/>
    </source>
</evidence>
<feature type="chain" id="PRO_5015776029" evidence="2">
    <location>
        <begin position="30"/>
        <end position="777"/>
    </location>
</feature>
<dbReference type="NCBIfam" id="TIGR04183">
    <property type="entry name" value="Por_Secre_tail"/>
    <property type="match status" value="1"/>
</dbReference>
<dbReference type="InterPro" id="IPR026444">
    <property type="entry name" value="Secre_tail"/>
</dbReference>
<dbReference type="InterPro" id="IPR047589">
    <property type="entry name" value="DUF11_rpt"/>
</dbReference>
<feature type="signal peptide" evidence="2">
    <location>
        <begin position="1"/>
        <end position="29"/>
    </location>
</feature>
<proteinExistence type="predicted"/>
<evidence type="ECO:0000256" key="1">
    <source>
        <dbReference type="ARBA" id="ARBA00022729"/>
    </source>
</evidence>
<dbReference type="KEGG" id="fpal:HYN49_02350"/>